<dbReference type="OrthoDB" id="10016542at2"/>
<keyword evidence="4" id="KW-1185">Reference proteome</keyword>
<dbReference type="EMBL" id="JGYP01000002">
    <property type="protein sequence ID" value="KFI45976.1"/>
    <property type="molecule type" value="Genomic_DNA"/>
</dbReference>
<sequence length="345" mass="35799">MRMNGKRAGRLAAASVAAVAALSGLLPGVAYAGGGAGAAGGGGTLPGDMVQQWAYRDDNDGGFGGYSMDSILAAFGASGVTMADAGRASARQALDEANTNCVARYNEAHPGDGTADCRVVGVGTMTGTDKRYLGLSHDSKQIWIDNWIKQVAGGTYANNGTTYGTGDPFQDQPGTSVNSLVDQYASADVSIVVIMLNKYEPVADVPPAPPEKGIEPGVSADGMTNTTVISSHTGRMGSQMTFSDRFDPHGQHYTVSNQRVFDATANHDVSGQFAFDTKDGATPAGDVAHATWRGGALPDGHTFEWSLDVTVRAPSTSRVDDRGHAHWKGMSRSTDQDASGGFEGV</sequence>
<dbReference type="eggNOG" id="COG3087">
    <property type="taxonomic scope" value="Bacteria"/>
</dbReference>
<reference evidence="3 4" key="1">
    <citation type="submission" date="2014-03" db="EMBL/GenBank/DDBJ databases">
        <title>Genomics of Bifidobacteria.</title>
        <authorList>
            <person name="Ventura M."/>
            <person name="Milani C."/>
            <person name="Lugli G.A."/>
        </authorList>
    </citation>
    <scope>NUCLEOTIDE SEQUENCE [LARGE SCALE GENOMIC DNA]</scope>
    <source>
        <strain evidence="3 4">DSM 22767</strain>
    </source>
</reference>
<comment type="caution">
    <text evidence="3">The sequence shown here is derived from an EMBL/GenBank/DDBJ whole genome shotgun (WGS) entry which is preliminary data.</text>
</comment>
<proteinExistence type="predicted"/>
<dbReference type="AlphaFoldDB" id="A0A086ZHH6"/>
<feature type="region of interest" description="Disordered" evidence="1">
    <location>
        <begin position="316"/>
        <end position="345"/>
    </location>
</feature>
<feature type="chain" id="PRO_5001818010" evidence="2">
    <location>
        <begin position="33"/>
        <end position="345"/>
    </location>
</feature>
<organism evidence="3 4">
    <name type="scientific">Bifidobacterium bohemicum DSM 22767</name>
    <dbReference type="NCBI Taxonomy" id="1437606"/>
    <lineage>
        <taxon>Bacteria</taxon>
        <taxon>Bacillati</taxon>
        <taxon>Actinomycetota</taxon>
        <taxon>Actinomycetes</taxon>
        <taxon>Bifidobacteriales</taxon>
        <taxon>Bifidobacteriaceae</taxon>
        <taxon>Bifidobacterium</taxon>
    </lineage>
</organism>
<keyword evidence="2" id="KW-0732">Signal</keyword>
<gene>
    <name evidence="3" type="ORF">BBOH_0783</name>
</gene>
<dbReference type="STRING" id="1437606.BBOH_0783"/>
<dbReference type="Proteomes" id="UP000029096">
    <property type="component" value="Unassembled WGS sequence"/>
</dbReference>
<evidence type="ECO:0000313" key="4">
    <source>
        <dbReference type="Proteomes" id="UP000029096"/>
    </source>
</evidence>
<accession>A0A086ZHH6</accession>
<dbReference type="RefSeq" id="WP_143242479.1">
    <property type="nucleotide sequence ID" value="NZ_JGYP01000002.1"/>
</dbReference>
<feature type="signal peptide" evidence="2">
    <location>
        <begin position="1"/>
        <end position="32"/>
    </location>
</feature>
<name>A0A086ZHH6_9BIFI</name>
<protein>
    <submittedName>
        <fullName evidence="3">Uncharacterized protein</fullName>
    </submittedName>
</protein>
<evidence type="ECO:0000256" key="2">
    <source>
        <dbReference type="SAM" id="SignalP"/>
    </source>
</evidence>
<evidence type="ECO:0000256" key="1">
    <source>
        <dbReference type="SAM" id="MobiDB-lite"/>
    </source>
</evidence>
<evidence type="ECO:0000313" key="3">
    <source>
        <dbReference type="EMBL" id="KFI45976.1"/>
    </source>
</evidence>